<comment type="caution">
    <text evidence="1">The sequence shown here is derived from an EMBL/GenBank/DDBJ whole genome shotgun (WGS) entry which is preliminary data.</text>
</comment>
<dbReference type="AlphaFoldDB" id="A0A388T9Y8"/>
<gene>
    <name evidence="1" type="ORF">NO1_0779</name>
</gene>
<evidence type="ECO:0000313" key="2">
    <source>
        <dbReference type="Proteomes" id="UP000269352"/>
    </source>
</evidence>
<dbReference type="Proteomes" id="UP000269352">
    <property type="component" value="Unassembled WGS sequence"/>
</dbReference>
<keyword evidence="2" id="KW-1185">Reference proteome</keyword>
<accession>A0A388T9Y8</accession>
<evidence type="ECO:0000313" key="1">
    <source>
        <dbReference type="EMBL" id="GBR73387.1"/>
    </source>
</evidence>
<protein>
    <submittedName>
        <fullName evidence="1">Transcriptional regulator CopG family</fullName>
    </submittedName>
</protein>
<sequence>MAKTITLRVDDAAYGLFKTAADGDRRTISNYIEHAALHYTLDNEFVDDSEMEWINSRAKDLKRSLADIQQGRYHFVD</sequence>
<proteinExistence type="predicted"/>
<reference evidence="1 2" key="1">
    <citation type="journal article" date="2019" name="ISME J.">
        <title>Genome analyses of uncultured TG2/ZB3 bacteria in 'Margulisbacteria' specifically attached to ectosymbiotic spirochetes of protists in the termite gut.</title>
        <authorList>
            <person name="Utami Y.D."/>
            <person name="Kuwahara H."/>
            <person name="Igai K."/>
            <person name="Murakami T."/>
            <person name="Sugaya K."/>
            <person name="Morikawa T."/>
            <person name="Nagura Y."/>
            <person name="Yuki M."/>
            <person name="Deevong P."/>
            <person name="Inoue T."/>
            <person name="Kihara K."/>
            <person name="Lo N."/>
            <person name="Yamada A."/>
            <person name="Ohkuma M."/>
            <person name="Hongoh Y."/>
        </authorList>
    </citation>
    <scope>NUCLEOTIDE SEQUENCE [LARGE SCALE GENOMIC DNA]</scope>
    <source>
        <strain evidence="1">NkOx7-01</strain>
    </source>
</reference>
<name>A0A388T9Y8_TERA1</name>
<dbReference type="EMBL" id="BGZN01000010">
    <property type="protein sequence ID" value="GBR73387.1"/>
    <property type="molecule type" value="Genomic_DNA"/>
</dbReference>
<organism evidence="1 2">
    <name type="scientific">Termititenax aidoneus</name>
    <dbReference type="NCBI Taxonomy" id="2218524"/>
    <lineage>
        <taxon>Bacteria</taxon>
        <taxon>Bacillati</taxon>
        <taxon>Candidatus Margulisiibacteriota</taxon>
        <taxon>Candidatus Termititenacia</taxon>
        <taxon>Candidatus Termititenacales</taxon>
        <taxon>Candidatus Termititenacaceae</taxon>
        <taxon>Candidatus Termititenax</taxon>
    </lineage>
</organism>